<dbReference type="EMBL" id="BMKQ01000001">
    <property type="protein sequence ID" value="GGF52770.1"/>
    <property type="molecule type" value="Genomic_DNA"/>
</dbReference>
<proteinExistence type="predicted"/>
<organism evidence="2 3">
    <name type="scientific">Marmoricola endophyticus</name>
    <dbReference type="NCBI Taxonomy" id="2040280"/>
    <lineage>
        <taxon>Bacteria</taxon>
        <taxon>Bacillati</taxon>
        <taxon>Actinomycetota</taxon>
        <taxon>Actinomycetes</taxon>
        <taxon>Propionibacteriales</taxon>
        <taxon>Nocardioidaceae</taxon>
        <taxon>Marmoricola</taxon>
    </lineage>
</organism>
<dbReference type="AlphaFoldDB" id="A0A917BQM4"/>
<reference evidence="2" key="2">
    <citation type="submission" date="2020-09" db="EMBL/GenBank/DDBJ databases">
        <authorList>
            <person name="Sun Q."/>
            <person name="Zhou Y."/>
        </authorList>
    </citation>
    <scope>NUCLEOTIDE SEQUENCE</scope>
    <source>
        <strain evidence="2">CGMCC 1.16067</strain>
    </source>
</reference>
<evidence type="ECO:0000313" key="3">
    <source>
        <dbReference type="Proteomes" id="UP000649179"/>
    </source>
</evidence>
<reference evidence="2" key="1">
    <citation type="journal article" date="2014" name="Int. J. Syst. Evol. Microbiol.">
        <title>Complete genome sequence of Corynebacterium casei LMG S-19264T (=DSM 44701T), isolated from a smear-ripened cheese.</title>
        <authorList>
            <consortium name="US DOE Joint Genome Institute (JGI-PGF)"/>
            <person name="Walter F."/>
            <person name="Albersmeier A."/>
            <person name="Kalinowski J."/>
            <person name="Ruckert C."/>
        </authorList>
    </citation>
    <scope>NUCLEOTIDE SEQUENCE</scope>
    <source>
        <strain evidence="2">CGMCC 1.16067</strain>
    </source>
</reference>
<name>A0A917BQM4_9ACTN</name>
<evidence type="ECO:0008006" key="4">
    <source>
        <dbReference type="Google" id="ProtNLM"/>
    </source>
</evidence>
<dbReference type="RefSeq" id="WP_188780366.1">
    <property type="nucleotide sequence ID" value="NZ_BMKQ01000001.1"/>
</dbReference>
<evidence type="ECO:0000256" key="1">
    <source>
        <dbReference type="SAM" id="MobiDB-lite"/>
    </source>
</evidence>
<gene>
    <name evidence="2" type="ORF">GCM10011519_28440</name>
</gene>
<comment type="caution">
    <text evidence="2">The sequence shown here is derived from an EMBL/GenBank/DDBJ whole genome shotgun (WGS) entry which is preliminary data.</text>
</comment>
<dbReference type="Proteomes" id="UP000649179">
    <property type="component" value="Unassembled WGS sequence"/>
</dbReference>
<feature type="region of interest" description="Disordered" evidence="1">
    <location>
        <begin position="126"/>
        <end position="149"/>
    </location>
</feature>
<keyword evidence="3" id="KW-1185">Reference proteome</keyword>
<protein>
    <recommendedName>
        <fullName evidence="4">DUF559 domain-containing protein</fullName>
    </recommendedName>
</protein>
<accession>A0A917BQM4</accession>
<sequence>METRLRLVWRLVAGLPPLSVNAPVFDLDGRHLGTPDLLDVEAGLAVEHDGAEHHGGTRRLVDSRREDGLREAGLSYLTVLGAELHDHARLAERLRRARTRAMAARPSPCWTAEPPAGWVHLDSVASRRRSRPWPDRRGAGTSPYVSSAR</sequence>
<evidence type="ECO:0000313" key="2">
    <source>
        <dbReference type="EMBL" id="GGF52770.1"/>
    </source>
</evidence>